<name>A0A9Q3PTI9_9BASI</name>
<reference evidence="2" key="1">
    <citation type="submission" date="2021-03" db="EMBL/GenBank/DDBJ databases">
        <title>Draft genome sequence of rust myrtle Austropuccinia psidii MF-1, a brazilian biotype.</title>
        <authorList>
            <person name="Quecine M.C."/>
            <person name="Pachon D.M.R."/>
            <person name="Bonatelli M.L."/>
            <person name="Correr F.H."/>
            <person name="Franceschini L.M."/>
            <person name="Leite T.F."/>
            <person name="Margarido G.R.A."/>
            <person name="Almeida C.A."/>
            <person name="Ferrarezi J.A."/>
            <person name="Labate C.A."/>
        </authorList>
    </citation>
    <scope>NUCLEOTIDE SEQUENCE</scope>
    <source>
        <strain evidence="2">MF-1</strain>
    </source>
</reference>
<sequence length="333" mass="38154">MIHEIQHQDDIVQTTNANSATDISIPSSYKEAMLSNNKSEWIQVINEELTSMKNEGVFEMVDLNDALKNVPHESILSMKWVFTKKPDCFKAQLVARGFSQIHGINYTDTFAPTPTFSSLFLLFSTACMKQWPIRTFDVKVAFLHSLIDKPVYLWPPTGIQVPKFKILKLRKALYGTKQASRCWWLHLKGILMDISFVSNGEDARTYTLNRDGQQAILWIHVDDGPLTASSGSLICWISQRLEQHIKIKWDKEIKGLVGISIKAKKEGFKLYQPDLITKLINLTQPYLKRIGILLYIAQASRPDISYAVNYLARFSLHTTELHWEALNHLIAYL</sequence>
<dbReference type="InterPro" id="IPR013103">
    <property type="entry name" value="RVT_2"/>
</dbReference>
<feature type="domain" description="Reverse transcriptase Ty1/copia-type" evidence="1">
    <location>
        <begin position="74"/>
        <end position="283"/>
    </location>
</feature>
<accession>A0A9Q3PTI9</accession>
<proteinExistence type="predicted"/>
<comment type="caution">
    <text evidence="2">The sequence shown here is derived from an EMBL/GenBank/DDBJ whole genome shotgun (WGS) entry which is preliminary data.</text>
</comment>
<evidence type="ECO:0000313" key="3">
    <source>
        <dbReference type="Proteomes" id="UP000765509"/>
    </source>
</evidence>
<dbReference type="AlphaFoldDB" id="A0A9Q3PTI9"/>
<dbReference type="Pfam" id="PF07727">
    <property type="entry name" value="RVT_2"/>
    <property type="match status" value="1"/>
</dbReference>
<organism evidence="2 3">
    <name type="scientific">Austropuccinia psidii MF-1</name>
    <dbReference type="NCBI Taxonomy" id="1389203"/>
    <lineage>
        <taxon>Eukaryota</taxon>
        <taxon>Fungi</taxon>
        <taxon>Dikarya</taxon>
        <taxon>Basidiomycota</taxon>
        <taxon>Pucciniomycotina</taxon>
        <taxon>Pucciniomycetes</taxon>
        <taxon>Pucciniales</taxon>
        <taxon>Sphaerophragmiaceae</taxon>
        <taxon>Austropuccinia</taxon>
    </lineage>
</organism>
<dbReference type="OrthoDB" id="8025968at2759"/>
<evidence type="ECO:0000313" key="2">
    <source>
        <dbReference type="EMBL" id="MBW0572720.1"/>
    </source>
</evidence>
<gene>
    <name evidence="2" type="ORF">O181_112435</name>
</gene>
<evidence type="ECO:0000259" key="1">
    <source>
        <dbReference type="Pfam" id="PF07727"/>
    </source>
</evidence>
<dbReference type="Proteomes" id="UP000765509">
    <property type="component" value="Unassembled WGS sequence"/>
</dbReference>
<protein>
    <recommendedName>
        <fullName evidence="1">Reverse transcriptase Ty1/copia-type domain-containing protein</fullName>
    </recommendedName>
</protein>
<keyword evidence="3" id="KW-1185">Reference proteome</keyword>
<dbReference type="EMBL" id="AVOT02090631">
    <property type="protein sequence ID" value="MBW0572720.1"/>
    <property type="molecule type" value="Genomic_DNA"/>
</dbReference>